<gene>
    <name evidence="2" type="ORF">CHS0354_006205</name>
</gene>
<protein>
    <submittedName>
        <fullName evidence="2">Uncharacterized protein</fullName>
    </submittedName>
</protein>
<sequence length="105" mass="11644">MNYHSKGPYLVASDDETEASQKPKMTGNSTRMFISDGDVNWDIPIPYCNCVLISRCQSGDGTGHINTPIMTTKSVKEQSVNSEMLNKTAPQFLQHQACWTMAISN</sequence>
<reference evidence="2" key="3">
    <citation type="submission" date="2023-05" db="EMBL/GenBank/DDBJ databases">
        <authorList>
            <person name="Smith C.H."/>
        </authorList>
    </citation>
    <scope>NUCLEOTIDE SEQUENCE</scope>
    <source>
        <strain evidence="2">CHS0354</strain>
        <tissue evidence="2">Mantle</tissue>
    </source>
</reference>
<reference evidence="2" key="1">
    <citation type="journal article" date="2021" name="Genome Biol. Evol.">
        <title>A High-Quality Reference Genome for a Parasitic Bivalve with Doubly Uniparental Inheritance (Bivalvia: Unionida).</title>
        <authorList>
            <person name="Smith C.H."/>
        </authorList>
    </citation>
    <scope>NUCLEOTIDE SEQUENCE</scope>
    <source>
        <strain evidence="2">CHS0354</strain>
    </source>
</reference>
<feature type="region of interest" description="Disordered" evidence="1">
    <location>
        <begin position="1"/>
        <end position="31"/>
    </location>
</feature>
<evidence type="ECO:0000256" key="1">
    <source>
        <dbReference type="SAM" id="MobiDB-lite"/>
    </source>
</evidence>
<proteinExistence type="predicted"/>
<organism evidence="2 3">
    <name type="scientific">Potamilus streckersoni</name>
    <dbReference type="NCBI Taxonomy" id="2493646"/>
    <lineage>
        <taxon>Eukaryota</taxon>
        <taxon>Metazoa</taxon>
        <taxon>Spiralia</taxon>
        <taxon>Lophotrochozoa</taxon>
        <taxon>Mollusca</taxon>
        <taxon>Bivalvia</taxon>
        <taxon>Autobranchia</taxon>
        <taxon>Heteroconchia</taxon>
        <taxon>Palaeoheterodonta</taxon>
        <taxon>Unionida</taxon>
        <taxon>Unionoidea</taxon>
        <taxon>Unionidae</taxon>
        <taxon>Ambleminae</taxon>
        <taxon>Lampsilini</taxon>
        <taxon>Potamilus</taxon>
    </lineage>
</organism>
<evidence type="ECO:0000313" key="3">
    <source>
        <dbReference type="Proteomes" id="UP001195483"/>
    </source>
</evidence>
<dbReference type="AlphaFoldDB" id="A0AAE0W0I8"/>
<evidence type="ECO:0000313" key="2">
    <source>
        <dbReference type="EMBL" id="KAK3596654.1"/>
    </source>
</evidence>
<reference evidence="2" key="2">
    <citation type="journal article" date="2021" name="Genome Biol. Evol.">
        <title>Developing a high-quality reference genome for a parasitic bivalve with doubly uniparental inheritance (Bivalvia: Unionida).</title>
        <authorList>
            <person name="Smith C.H."/>
        </authorList>
    </citation>
    <scope>NUCLEOTIDE SEQUENCE</scope>
    <source>
        <strain evidence="2">CHS0354</strain>
        <tissue evidence="2">Mantle</tissue>
    </source>
</reference>
<accession>A0AAE0W0I8</accession>
<dbReference type="Proteomes" id="UP001195483">
    <property type="component" value="Unassembled WGS sequence"/>
</dbReference>
<dbReference type="EMBL" id="JAEAOA010000434">
    <property type="protein sequence ID" value="KAK3596654.1"/>
    <property type="molecule type" value="Genomic_DNA"/>
</dbReference>
<keyword evidence="3" id="KW-1185">Reference proteome</keyword>
<comment type="caution">
    <text evidence="2">The sequence shown here is derived from an EMBL/GenBank/DDBJ whole genome shotgun (WGS) entry which is preliminary data.</text>
</comment>
<name>A0AAE0W0I8_9BIVA</name>